<proteinExistence type="predicted"/>
<dbReference type="EMBL" id="CP019062">
    <property type="protein sequence ID" value="AVF33440.1"/>
    <property type="molecule type" value="Genomic_DNA"/>
</dbReference>
<feature type="domain" description="Glyoxalase-like" evidence="1">
    <location>
        <begin position="8"/>
        <end position="188"/>
    </location>
</feature>
<dbReference type="Pfam" id="PF13468">
    <property type="entry name" value="Glyoxalase_3"/>
    <property type="match status" value="1"/>
</dbReference>
<evidence type="ECO:0000313" key="3">
    <source>
        <dbReference type="Proteomes" id="UP000239197"/>
    </source>
</evidence>
<dbReference type="InterPro" id="IPR029068">
    <property type="entry name" value="Glyas_Bleomycin-R_OHBP_Dase"/>
</dbReference>
<dbReference type="RefSeq" id="WP_104921021.1">
    <property type="nucleotide sequence ID" value="NZ_CP019062.1"/>
</dbReference>
<name>A0A2L1UKH6_9GAMM</name>
<dbReference type="OrthoDB" id="9812467at2"/>
<evidence type="ECO:0000259" key="1">
    <source>
        <dbReference type="Pfam" id="PF13468"/>
    </source>
</evidence>
<dbReference type="InterPro" id="IPR025870">
    <property type="entry name" value="Glyoxalase-like_dom"/>
</dbReference>
<reference evidence="3" key="1">
    <citation type="submission" date="2017-01" db="EMBL/GenBank/DDBJ databases">
        <title>Genome sequence of Rouxiella sp. ERMR1:05.</title>
        <authorList>
            <person name="Kumar R."/>
            <person name="Singh D."/>
            <person name="Kumar S."/>
        </authorList>
    </citation>
    <scope>NUCLEOTIDE SEQUENCE [LARGE SCALE GENOMIC DNA]</scope>
    <source>
        <strain evidence="3">ERMR1:05</strain>
    </source>
</reference>
<dbReference type="Proteomes" id="UP000239197">
    <property type="component" value="Chromosome"/>
</dbReference>
<organism evidence="2 3">
    <name type="scientific">Rahnella sikkimica</name>
    <dbReference type="NCBI Taxonomy" id="1805933"/>
    <lineage>
        <taxon>Bacteria</taxon>
        <taxon>Pseudomonadati</taxon>
        <taxon>Pseudomonadota</taxon>
        <taxon>Gammaproteobacteria</taxon>
        <taxon>Enterobacterales</taxon>
        <taxon>Yersiniaceae</taxon>
        <taxon>Rahnella</taxon>
    </lineage>
</organism>
<keyword evidence="3" id="KW-1185">Reference proteome</keyword>
<dbReference type="SUPFAM" id="SSF54593">
    <property type="entry name" value="Glyoxalase/Bleomycin resistance protein/Dihydroxybiphenyl dioxygenase"/>
    <property type="match status" value="1"/>
</dbReference>
<gene>
    <name evidence="2" type="ORF">BV494_00190</name>
</gene>
<dbReference type="PANTHER" id="PTHR40265">
    <property type="entry name" value="BLL2707 PROTEIN"/>
    <property type="match status" value="1"/>
</dbReference>
<protein>
    <recommendedName>
        <fullName evidence="1">Glyoxalase-like domain-containing protein</fullName>
    </recommendedName>
</protein>
<sequence>MSELIPVVDHAVINVDDHLDDAQALFVRMGFQLSERGHHSMGSSNHLAIFGENYLELLGYEPEVSGKTAAPKGLWQPPSGLAGLVWKTQDADATYQHLQNRRLDGEPPTAFFRPVTLPDGRAMEARFRITRINSQRIPNGFSFFCQHLTPDAVWQPEWQQHPNGVQDLSGFVIVANAPESAAQVYSQLFGPEYALQQTGEGYYLQGGKTALRILNPTQLQRDGFTLPDDYNGEPRMCALEFTVSSLSRTRACLEKGDVCFSDINNALIVSPVHAGNVALRFRE</sequence>
<dbReference type="AlphaFoldDB" id="A0A2L1UKH6"/>
<accession>A0A2L1UKH6</accession>
<dbReference type="KEGG" id="rox:BV494_00190"/>
<dbReference type="PANTHER" id="PTHR40265:SF1">
    <property type="entry name" value="GLYOXALASE-LIKE DOMAIN-CONTAINING PROTEIN"/>
    <property type="match status" value="1"/>
</dbReference>
<dbReference type="Gene3D" id="3.10.180.10">
    <property type="entry name" value="2,3-Dihydroxybiphenyl 1,2-Dioxygenase, domain 1"/>
    <property type="match status" value="1"/>
</dbReference>
<evidence type="ECO:0000313" key="2">
    <source>
        <dbReference type="EMBL" id="AVF33440.1"/>
    </source>
</evidence>